<dbReference type="Proteomes" id="UP000076580">
    <property type="component" value="Chromosome 03"/>
</dbReference>
<protein>
    <submittedName>
        <fullName evidence="1">Uncharacterized protein</fullName>
    </submittedName>
</protein>
<dbReference type="GeneID" id="63720210"/>
<evidence type="ECO:0000313" key="2">
    <source>
        <dbReference type="Proteomes" id="UP000076580"/>
    </source>
</evidence>
<evidence type="ECO:0000313" key="1">
    <source>
        <dbReference type="EMBL" id="KYK55604.1"/>
    </source>
</evidence>
<gene>
    <name evidence="1" type="ORF">DCS_07567</name>
</gene>
<dbReference type="InParanoid" id="A0A151GET3"/>
<keyword evidence="2" id="KW-1185">Reference proteome</keyword>
<proteinExistence type="predicted"/>
<comment type="caution">
    <text evidence="1">The sequence shown here is derived from an EMBL/GenBank/DDBJ whole genome shotgun (WGS) entry which is preliminary data.</text>
</comment>
<accession>A0A151GET3</accession>
<sequence>MALVVTATRNHGAREIVVTMVGTIDVLADHEVLFPEIVTVLDVTATEAMNET</sequence>
<dbReference type="EMBL" id="LAYC01000003">
    <property type="protein sequence ID" value="KYK55604.1"/>
    <property type="molecule type" value="Genomic_DNA"/>
</dbReference>
<organism evidence="1 2">
    <name type="scientific">Drechmeria coniospora</name>
    <name type="common">Nematophagous fungus</name>
    <name type="synonym">Meria coniospora</name>
    <dbReference type="NCBI Taxonomy" id="98403"/>
    <lineage>
        <taxon>Eukaryota</taxon>
        <taxon>Fungi</taxon>
        <taxon>Dikarya</taxon>
        <taxon>Ascomycota</taxon>
        <taxon>Pezizomycotina</taxon>
        <taxon>Sordariomycetes</taxon>
        <taxon>Hypocreomycetidae</taxon>
        <taxon>Hypocreales</taxon>
        <taxon>Ophiocordycipitaceae</taxon>
        <taxon>Drechmeria</taxon>
    </lineage>
</organism>
<name>A0A151GET3_DRECN</name>
<dbReference type="AlphaFoldDB" id="A0A151GET3"/>
<reference evidence="1 2" key="1">
    <citation type="journal article" date="2016" name="Sci. Rep.">
        <title>Insights into Adaptations to a Near-Obligate Nematode Endoparasitic Lifestyle from the Finished Genome of Drechmeria coniospora.</title>
        <authorList>
            <person name="Zhang L."/>
            <person name="Zhou Z."/>
            <person name="Guo Q."/>
            <person name="Fokkens L."/>
            <person name="Miskei M."/>
            <person name="Pocsi I."/>
            <person name="Zhang W."/>
            <person name="Chen M."/>
            <person name="Wang L."/>
            <person name="Sun Y."/>
            <person name="Donzelli B.G."/>
            <person name="Gibson D.M."/>
            <person name="Nelson D.R."/>
            <person name="Luo J.G."/>
            <person name="Rep M."/>
            <person name="Liu H."/>
            <person name="Yang S."/>
            <person name="Wang J."/>
            <person name="Krasnoff S.B."/>
            <person name="Xu Y."/>
            <person name="Molnar I."/>
            <person name="Lin M."/>
        </authorList>
    </citation>
    <scope>NUCLEOTIDE SEQUENCE [LARGE SCALE GENOMIC DNA]</scope>
    <source>
        <strain evidence="1 2">ARSEF 6962</strain>
    </source>
</reference>
<dbReference type="RefSeq" id="XP_040654956.1">
    <property type="nucleotide sequence ID" value="XM_040804852.1"/>
</dbReference>